<sequence length="151" mass="17291">MDQQISLNSCRKVYIERDYSKGTGVAFNTDFPVQLGGMIDKSDYENTIRQINSLFDEVEQVCLASVLETLVGCGTCYLNRFFTATRYEKQLEKIRDYIDNRNKNIFIPSGLYLMDPKEKGLRVLEISLLATGKAYPISLRQNLNRDGIEDV</sequence>
<organism evidence="1 2">
    <name type="scientific">Panagrolaimus sp. JU765</name>
    <dbReference type="NCBI Taxonomy" id="591449"/>
    <lineage>
        <taxon>Eukaryota</taxon>
        <taxon>Metazoa</taxon>
        <taxon>Ecdysozoa</taxon>
        <taxon>Nematoda</taxon>
        <taxon>Chromadorea</taxon>
        <taxon>Rhabditida</taxon>
        <taxon>Tylenchina</taxon>
        <taxon>Panagrolaimomorpha</taxon>
        <taxon>Panagrolaimoidea</taxon>
        <taxon>Panagrolaimidae</taxon>
        <taxon>Panagrolaimus</taxon>
    </lineage>
</organism>
<evidence type="ECO:0000313" key="1">
    <source>
        <dbReference type="Proteomes" id="UP000887576"/>
    </source>
</evidence>
<dbReference type="Proteomes" id="UP000887576">
    <property type="component" value="Unplaced"/>
</dbReference>
<name>A0AC34QVH1_9BILA</name>
<proteinExistence type="predicted"/>
<accession>A0AC34QVH1</accession>
<reference evidence="2" key="1">
    <citation type="submission" date="2022-11" db="UniProtKB">
        <authorList>
            <consortium name="WormBaseParasite"/>
        </authorList>
    </citation>
    <scope>IDENTIFICATION</scope>
</reference>
<evidence type="ECO:0000313" key="2">
    <source>
        <dbReference type="WBParaSite" id="JU765_v2.g19752.t1"/>
    </source>
</evidence>
<dbReference type="WBParaSite" id="JU765_v2.g19752.t1">
    <property type="protein sequence ID" value="JU765_v2.g19752.t1"/>
    <property type="gene ID" value="JU765_v2.g19752"/>
</dbReference>
<protein>
    <submittedName>
        <fullName evidence="2">Golgin subfamily A member 7/ERF4 domain-containing protein</fullName>
    </submittedName>
</protein>